<dbReference type="RefSeq" id="WP_028197152.1">
    <property type="nucleotide sequence ID" value="NZ_CADFGE010000013.1"/>
</dbReference>
<dbReference type="GeneID" id="66513374"/>
<evidence type="ECO:0000313" key="4">
    <source>
        <dbReference type="EMBL" id="AJZ56291.1"/>
    </source>
</evidence>
<reference evidence="4 6" key="1">
    <citation type="journal article" date="2015" name="Genome Announc.">
        <title>Complete genome sequences for 59 burkholderia isolates, both pathogenic and near neighbor.</title>
        <authorList>
            <person name="Johnson S.L."/>
            <person name="Bishop-Lilly K.A."/>
            <person name="Ladner J.T."/>
            <person name="Daligault H.E."/>
            <person name="Davenport K.W."/>
            <person name="Jaissle J."/>
            <person name="Frey K.G."/>
            <person name="Koroleva G.I."/>
            <person name="Bruce D.C."/>
            <person name="Coyne S.R."/>
            <person name="Broomall S.M."/>
            <person name="Li P.E."/>
            <person name="Teshima H."/>
            <person name="Gibbons H.S."/>
            <person name="Palacios G.F."/>
            <person name="Rosenzweig C.N."/>
            <person name="Redden C.L."/>
            <person name="Xu Y."/>
            <person name="Minogue T.D."/>
            <person name="Chain P.S."/>
        </authorList>
    </citation>
    <scope>NUCLEOTIDE SEQUENCE [LARGE SCALE GENOMIC DNA]</scope>
    <source>
        <strain evidence="4 6">ATCC BAA-463</strain>
        <plasmid evidence="4 6">pBIL</plasmid>
    </source>
</reference>
<feature type="chain" id="PRO_5044171677" evidence="2">
    <location>
        <begin position="22"/>
        <end position="412"/>
    </location>
</feature>
<dbReference type="InterPro" id="IPR018927">
    <property type="entry name" value="Pilus_synth_Q_C"/>
</dbReference>
<dbReference type="EMBL" id="JACIIK010000011">
    <property type="protein sequence ID" value="MBB6205068.1"/>
    <property type="molecule type" value="Genomic_DNA"/>
</dbReference>
<protein>
    <submittedName>
        <fullName evidence="4">Toxin co-regulated pilus biosynthesis Q family protein</fullName>
    </submittedName>
</protein>
<keyword evidence="4" id="KW-0614">Plasmid</keyword>
<evidence type="ECO:0000256" key="2">
    <source>
        <dbReference type="SAM" id="SignalP"/>
    </source>
</evidence>
<accession>A0AAW3V3J0</accession>
<keyword evidence="2" id="KW-0732">Signal</keyword>
<evidence type="ECO:0000256" key="1">
    <source>
        <dbReference type="SAM" id="MobiDB-lite"/>
    </source>
</evidence>
<dbReference type="EMBL" id="CP010024">
    <property type="protein sequence ID" value="AJZ56291.1"/>
    <property type="molecule type" value="Genomic_DNA"/>
</dbReference>
<evidence type="ECO:0000313" key="6">
    <source>
        <dbReference type="Proteomes" id="UP000032614"/>
    </source>
</evidence>
<dbReference type="Proteomes" id="UP000032614">
    <property type="component" value="Plasmid pBIL"/>
</dbReference>
<reference evidence="5 7" key="2">
    <citation type="submission" date="2020-08" db="EMBL/GenBank/DDBJ databases">
        <title>Genomic Encyclopedia of Type Strains, Phase IV (KMG-V): Genome sequencing to study the core and pangenomes of soil and plant-associated prokaryotes.</title>
        <authorList>
            <person name="Whitman W."/>
        </authorList>
    </citation>
    <scope>NUCLEOTIDE SEQUENCE [LARGE SCALE GENOMIC DNA]</scope>
    <source>
        <strain evidence="5 7">SEMIA 4013</strain>
    </source>
</reference>
<dbReference type="Pfam" id="PF10671">
    <property type="entry name" value="TcpQ"/>
    <property type="match status" value="1"/>
</dbReference>
<name>A0AAW3V3J0_9BURK</name>
<feature type="region of interest" description="Disordered" evidence="1">
    <location>
        <begin position="238"/>
        <end position="274"/>
    </location>
</feature>
<organism evidence="5 7">
    <name type="scientific">Paraburkholderia fungorum</name>
    <dbReference type="NCBI Taxonomy" id="134537"/>
    <lineage>
        <taxon>Bacteria</taxon>
        <taxon>Pseudomonadati</taxon>
        <taxon>Pseudomonadota</taxon>
        <taxon>Betaproteobacteria</taxon>
        <taxon>Burkholderiales</taxon>
        <taxon>Burkholderiaceae</taxon>
        <taxon>Paraburkholderia</taxon>
    </lineage>
</organism>
<sequence length="412" mass="43030">MRSSLALMVGIALVPATYAHAQQSPADGKRPALVESVYRVPFTARKSRLSKQATSALDAVLERTSAAQAITIAGCGDPGASRTSIPYQRATQIRSWLVNNGVDGQTVAIATDTDASVLRRGRLFDCAVIVTSSSPGRVVSATVPPFATTQTTGYPAESDTGAHDLPVDAAAAAPVAVQRVTTGSRMDTVAGGPGTATGAREGDVKRTTLVRDIMDLVSRHEIPPEDAAELLSLLMKDDTTGATSSPSTTRGQDVKPAARGTTGGDAPAARTPNHVIPAVYRPEPMPYDSTRLYASAQQPAASVAATAPGPVIQQVTAPPAEVSIAPVQKVWMLNANHTLKESLADWARSAGWKVPEWRASDPYNITQGGPLTGGFLDALRTVESLVPQLAIAVNPQTHEILVTDAGEHKAKT</sequence>
<evidence type="ECO:0000313" key="7">
    <source>
        <dbReference type="Proteomes" id="UP000518681"/>
    </source>
</evidence>
<geneLocation type="plasmid" evidence="4 6">
    <name>pBIL</name>
</geneLocation>
<dbReference type="Proteomes" id="UP000518681">
    <property type="component" value="Unassembled WGS sequence"/>
</dbReference>
<proteinExistence type="predicted"/>
<evidence type="ECO:0000313" key="5">
    <source>
        <dbReference type="EMBL" id="MBB6205068.1"/>
    </source>
</evidence>
<feature type="compositionally biased region" description="Polar residues" evidence="1">
    <location>
        <begin position="240"/>
        <end position="251"/>
    </location>
</feature>
<dbReference type="KEGG" id="bfn:OI25_8158"/>
<feature type="domain" description="Toxin co-regulated pilus biosynthesis protein Q C-terminal" evidence="3">
    <location>
        <begin position="330"/>
        <end position="385"/>
    </location>
</feature>
<dbReference type="Gene3D" id="3.55.50.70">
    <property type="match status" value="1"/>
</dbReference>
<feature type="signal peptide" evidence="2">
    <location>
        <begin position="1"/>
        <end position="21"/>
    </location>
</feature>
<dbReference type="AlphaFoldDB" id="A0AAW3V3J0"/>
<gene>
    <name evidence="5" type="ORF">GGD69_005962</name>
    <name evidence="4" type="ORF">OI25_8158</name>
</gene>
<evidence type="ECO:0000259" key="3">
    <source>
        <dbReference type="Pfam" id="PF10671"/>
    </source>
</evidence>